<comment type="caution">
    <text evidence="2">The sequence shown here is derived from an EMBL/GenBank/DDBJ whole genome shotgun (WGS) entry which is preliminary data.</text>
</comment>
<dbReference type="Proteomes" id="UP001595767">
    <property type="component" value="Unassembled WGS sequence"/>
</dbReference>
<evidence type="ECO:0000259" key="1">
    <source>
        <dbReference type="Pfam" id="PF14230"/>
    </source>
</evidence>
<proteinExistence type="predicted"/>
<dbReference type="PROSITE" id="PS51257">
    <property type="entry name" value="PROKAR_LIPOPROTEIN"/>
    <property type="match status" value="1"/>
</dbReference>
<feature type="domain" description="DUF4333" evidence="1">
    <location>
        <begin position="37"/>
        <end position="100"/>
    </location>
</feature>
<gene>
    <name evidence="2" type="ORF">ACFOW8_16935</name>
</gene>
<protein>
    <submittedName>
        <fullName evidence="2">DUF4333 domain-containing protein</fullName>
    </submittedName>
</protein>
<evidence type="ECO:0000313" key="3">
    <source>
        <dbReference type="Proteomes" id="UP001595767"/>
    </source>
</evidence>
<sequence>MSVSRASRMTRLLGLATVPMALALFGCNASISIGGPDYAALERDIATELDTAYAGIDRTVDSVTCPRLADDPKAGDTFLCTADVDGSTVRVEVVVDDDEGGVRFSTLDLLFDLPETASGLSTDVSAQVGFPVTVDCGQGLKVVAVGSTFTCTALDNNGGTATVEMTARPDGESSWQLVDR</sequence>
<organism evidence="2 3">
    <name type="scientific">Nocardia rhizosphaerae</name>
    <dbReference type="NCBI Taxonomy" id="1691571"/>
    <lineage>
        <taxon>Bacteria</taxon>
        <taxon>Bacillati</taxon>
        <taxon>Actinomycetota</taxon>
        <taxon>Actinomycetes</taxon>
        <taxon>Mycobacteriales</taxon>
        <taxon>Nocardiaceae</taxon>
        <taxon>Nocardia</taxon>
    </lineage>
</organism>
<accession>A0ABV8L734</accession>
<dbReference type="Pfam" id="PF14230">
    <property type="entry name" value="DUF4333"/>
    <property type="match status" value="1"/>
</dbReference>
<reference evidence="3" key="1">
    <citation type="journal article" date="2019" name="Int. J. Syst. Evol. Microbiol.">
        <title>The Global Catalogue of Microorganisms (GCM) 10K type strain sequencing project: providing services to taxonomists for standard genome sequencing and annotation.</title>
        <authorList>
            <consortium name="The Broad Institute Genomics Platform"/>
            <consortium name="The Broad Institute Genome Sequencing Center for Infectious Disease"/>
            <person name="Wu L."/>
            <person name="Ma J."/>
        </authorList>
    </citation>
    <scope>NUCLEOTIDE SEQUENCE [LARGE SCALE GENOMIC DNA]</scope>
    <source>
        <strain evidence="3">CGMCC 4.7204</strain>
    </source>
</reference>
<evidence type="ECO:0000313" key="2">
    <source>
        <dbReference type="EMBL" id="MFC4126626.1"/>
    </source>
</evidence>
<dbReference type="RefSeq" id="WP_378551582.1">
    <property type="nucleotide sequence ID" value="NZ_JBHSBA010000007.1"/>
</dbReference>
<keyword evidence="3" id="KW-1185">Reference proteome</keyword>
<dbReference type="EMBL" id="JBHSBA010000007">
    <property type="protein sequence ID" value="MFC4126626.1"/>
    <property type="molecule type" value="Genomic_DNA"/>
</dbReference>
<dbReference type="InterPro" id="IPR025637">
    <property type="entry name" value="DUF4333"/>
</dbReference>
<name>A0ABV8L734_9NOCA</name>